<dbReference type="RefSeq" id="WP_117365220.1">
    <property type="nucleotide sequence ID" value="NZ_CP024047.1"/>
</dbReference>
<dbReference type="KEGG" id="nan:AArc1_2926"/>
<accession>A0A346PI89</accession>
<evidence type="ECO:0000313" key="1">
    <source>
        <dbReference type="EMBL" id="AXR79234.1"/>
    </source>
</evidence>
<reference evidence="3" key="2">
    <citation type="submission" date="2018-02" db="EMBL/GenBank/DDBJ databases">
        <title>Phenotypic and genomic properties of facultatively anaerobic sulfur-reducing natronoarchaea from hypersaline soda lakes.</title>
        <authorList>
            <person name="Sorokin D.Y."/>
            <person name="Kublanov I.V."/>
            <person name="Roman P."/>
            <person name="Sinninghe Damste J.S."/>
            <person name="Golyshin P.N."/>
            <person name="Rojo D."/>
            <person name="Ciordia S."/>
            <person name="Mena M.D.C."/>
            <person name="Ferrer M."/>
            <person name="Messina E."/>
            <person name="Smedile F."/>
            <person name="La Spada G."/>
            <person name="La Cono V."/>
            <person name="Yakimov M.M."/>
        </authorList>
    </citation>
    <scope>NUCLEOTIDE SEQUENCE [LARGE SCALE GENOMIC DNA]</scope>
    <source>
        <strain evidence="3">AArc-Mg</strain>
    </source>
</reference>
<name>A0A346PI89_9EURY</name>
<dbReference type="EMBL" id="CP024047">
    <property type="protein sequence ID" value="AXR79234.1"/>
    <property type="molecule type" value="Genomic_DNA"/>
</dbReference>
<dbReference type="Proteomes" id="UP000258613">
    <property type="component" value="Chromosome"/>
</dbReference>
<keyword evidence="3" id="KW-1185">Reference proteome</keyword>
<protein>
    <recommendedName>
        <fullName evidence="5">Small CPxCG-related zinc finger protein</fullName>
    </recommendedName>
</protein>
<sequence length="60" mass="6509">MAHSQRTRANDQNGTLLAILEGRSCPLCSDGELERSIYKDNRAVVCDGCGTPQAQVWSVS</sequence>
<gene>
    <name evidence="1" type="ORF">AArc1_2926</name>
    <name evidence="2" type="ORF">AArcMg_0665</name>
</gene>
<dbReference type="OrthoDB" id="245896at2157"/>
<accession>A0A346PME3</accession>
<dbReference type="KEGG" id="nag:AArcMg_0665"/>
<dbReference type="InterPro" id="IPR049681">
    <property type="entry name" value="HVO_A0556-like"/>
</dbReference>
<organism evidence="1 4">
    <name type="scientific">Natrarchaeobaculum sulfurireducens</name>
    <dbReference type="NCBI Taxonomy" id="2044521"/>
    <lineage>
        <taxon>Archaea</taxon>
        <taxon>Methanobacteriati</taxon>
        <taxon>Methanobacteriota</taxon>
        <taxon>Stenosarchaea group</taxon>
        <taxon>Halobacteria</taxon>
        <taxon>Halobacteriales</taxon>
        <taxon>Natrialbaceae</taxon>
        <taxon>Natrarchaeobaculum</taxon>
    </lineage>
</organism>
<dbReference type="GeneID" id="37641147"/>
<dbReference type="Proteomes" id="UP000258707">
    <property type="component" value="Chromosome"/>
</dbReference>
<evidence type="ECO:0000313" key="4">
    <source>
        <dbReference type="Proteomes" id="UP000258707"/>
    </source>
</evidence>
<dbReference type="AlphaFoldDB" id="A0A346PI89"/>
<dbReference type="NCBIfam" id="NF041921">
    <property type="entry name" value="HVO_A0556"/>
    <property type="match status" value="1"/>
</dbReference>
<proteinExistence type="predicted"/>
<reference evidence="1" key="3">
    <citation type="journal article" date="2019" name="Int. J. Syst. Evol. Microbiol.">
        <title>Natronolimnobius sulfurireducens sp. nov. and Halalkaliarchaeum desulfuricum gen. nov., sp. nov., the first sulfur-respiring alkaliphilic haloarchaea from hypersaline alkaline lakes.</title>
        <authorList>
            <person name="Sorokin D.Y."/>
            <person name="Yakimov M."/>
            <person name="Messina E."/>
            <person name="Merkel A.Y."/>
            <person name="Bale N.J."/>
            <person name="Sinninghe Damste J.S."/>
        </authorList>
    </citation>
    <scope>NUCLEOTIDE SEQUENCE</scope>
    <source>
        <strain evidence="2">AArc-Mg</strain>
        <strain evidence="1">AArc1</strain>
    </source>
</reference>
<evidence type="ECO:0000313" key="2">
    <source>
        <dbReference type="EMBL" id="AXR80688.1"/>
    </source>
</evidence>
<dbReference type="EMBL" id="CP027033">
    <property type="protein sequence ID" value="AXR80688.1"/>
    <property type="molecule type" value="Genomic_DNA"/>
</dbReference>
<evidence type="ECO:0000313" key="3">
    <source>
        <dbReference type="Proteomes" id="UP000258613"/>
    </source>
</evidence>
<evidence type="ECO:0008006" key="5">
    <source>
        <dbReference type="Google" id="ProtNLM"/>
    </source>
</evidence>
<reference evidence="4" key="1">
    <citation type="submission" date="2017-10" db="EMBL/GenBank/DDBJ databases">
        <title>Phenotypic and genomic properties of facultatively anaerobic sulfur-reducing natronoarchaea from hypersaline soda lakes.</title>
        <authorList>
            <person name="Sorokin D.Y."/>
            <person name="Kublanov I.V."/>
            <person name="Roman P."/>
            <person name="Sinninghe Damste J.S."/>
            <person name="Golyshin P.N."/>
            <person name="Rojo D."/>
            <person name="Ciordia S."/>
            <person name="Mena Md.C."/>
            <person name="Ferrer M."/>
            <person name="Messina E."/>
            <person name="Smedile F."/>
            <person name="La Spada G."/>
            <person name="La Cono V."/>
            <person name="Yakimov M.M."/>
        </authorList>
    </citation>
    <scope>NUCLEOTIDE SEQUENCE [LARGE SCALE GENOMIC DNA]</scope>
    <source>
        <strain evidence="4">AArc1</strain>
    </source>
</reference>